<organism evidence="6 7">
    <name type="scientific">Polarella glacialis</name>
    <name type="common">Dinoflagellate</name>
    <dbReference type="NCBI Taxonomy" id="89957"/>
    <lineage>
        <taxon>Eukaryota</taxon>
        <taxon>Sar</taxon>
        <taxon>Alveolata</taxon>
        <taxon>Dinophyceae</taxon>
        <taxon>Suessiales</taxon>
        <taxon>Suessiaceae</taxon>
        <taxon>Polarella</taxon>
    </lineage>
</organism>
<dbReference type="GO" id="GO:0005829">
    <property type="term" value="C:cytosol"/>
    <property type="evidence" value="ECO:0007669"/>
    <property type="project" value="TreeGrafter"/>
</dbReference>
<proteinExistence type="predicted"/>
<protein>
    <recommendedName>
        <fullName evidence="1">holo-[acyl-carrier-protein] synthase</fullName>
        <ecNumber evidence="1">2.7.8.7</ecNumber>
    </recommendedName>
</protein>
<dbReference type="GO" id="GO:0000287">
    <property type="term" value="F:magnesium ion binding"/>
    <property type="evidence" value="ECO:0007669"/>
    <property type="project" value="InterPro"/>
</dbReference>
<evidence type="ECO:0000256" key="1">
    <source>
        <dbReference type="ARBA" id="ARBA00013172"/>
    </source>
</evidence>
<dbReference type="InterPro" id="IPR008278">
    <property type="entry name" value="4-PPantetheinyl_Trfase_dom"/>
</dbReference>
<dbReference type="InterPro" id="IPR037143">
    <property type="entry name" value="4-PPantetheinyl_Trfase_dom_sf"/>
</dbReference>
<accession>A0A813HY41</accession>
<evidence type="ECO:0000313" key="6">
    <source>
        <dbReference type="EMBL" id="CAE8643985.1"/>
    </source>
</evidence>
<feature type="domain" description="4'-phosphopantetheinyl transferase" evidence="3">
    <location>
        <begin position="143"/>
        <end position="269"/>
    </location>
</feature>
<keyword evidence="2" id="KW-0808">Transferase</keyword>
<dbReference type="Pfam" id="PF01648">
    <property type="entry name" value="ACPS"/>
    <property type="match status" value="1"/>
</dbReference>
<gene>
    <name evidence="5" type="ORF">PGLA2088_LOCUS1026</name>
    <name evidence="6" type="ORF">PGLA2088_LOCUS2649</name>
</gene>
<dbReference type="InterPro" id="IPR055066">
    <property type="entry name" value="AASDHPPT_N"/>
</dbReference>
<dbReference type="EMBL" id="CAJNNW010000774">
    <property type="protein sequence ID" value="CAE8630558.1"/>
    <property type="molecule type" value="Genomic_DNA"/>
</dbReference>
<evidence type="ECO:0000259" key="3">
    <source>
        <dbReference type="Pfam" id="PF01648"/>
    </source>
</evidence>
<evidence type="ECO:0000256" key="2">
    <source>
        <dbReference type="ARBA" id="ARBA00022679"/>
    </source>
</evidence>
<dbReference type="EC" id="2.7.8.7" evidence="1"/>
<dbReference type="AlphaFoldDB" id="A0A813HY41"/>
<evidence type="ECO:0000259" key="4">
    <source>
        <dbReference type="Pfam" id="PF22624"/>
    </source>
</evidence>
<comment type="caution">
    <text evidence="6">The sequence shown here is derived from an EMBL/GenBank/DDBJ whole genome shotgun (WGS) entry which is preliminary data.</text>
</comment>
<dbReference type="Proteomes" id="UP000626109">
    <property type="component" value="Unassembled WGS sequence"/>
</dbReference>
<dbReference type="Gene3D" id="3.90.470.20">
    <property type="entry name" value="4'-phosphopantetheinyl transferase domain"/>
    <property type="match status" value="2"/>
</dbReference>
<dbReference type="GO" id="GO:0008897">
    <property type="term" value="F:holo-[acyl-carrier-protein] synthase activity"/>
    <property type="evidence" value="ECO:0007669"/>
    <property type="project" value="UniProtKB-EC"/>
</dbReference>
<feature type="domain" description="4'-phosphopantetheinyl transferase N-terminal" evidence="4">
    <location>
        <begin position="32"/>
        <end position="138"/>
    </location>
</feature>
<dbReference type="Pfam" id="PF22624">
    <property type="entry name" value="AASDHPPT_N"/>
    <property type="match status" value="1"/>
</dbReference>
<sequence>MGDSSSSSSSSSSAPLPGVASGRVRWAVNSSTWQPAHGAGGAEFRFLLSLVPETEERAAVERFVFFEDQKRALLSRLLCRRACAAVLGLRSFQALEICRTKGRKPFLKSPRPSRLPDLANFNFNVSHEGDWVVLASEPLCVCGVDVAAPAAARSASHGANLVDLRDFEEQLAEEEWEQVRLAAAGEADSIFSTGGYGTFQRFWSAKEAFVKARGDGLGFEPLSRALFRFQPLDGSDPLASPKARSYVASVLVDGNPADRWRFFQHQLGEGHWVTVSRGPSSDVVDHIGEFAKTFVRPTSSFSSEEWEGELACESPHFDELSVATLVPEDAISDFLRVTTCHAVGPES</sequence>
<evidence type="ECO:0000313" key="5">
    <source>
        <dbReference type="EMBL" id="CAE8630558.1"/>
    </source>
</evidence>
<dbReference type="EMBL" id="CAJNNW010002199">
    <property type="protein sequence ID" value="CAE8643985.1"/>
    <property type="molecule type" value="Genomic_DNA"/>
</dbReference>
<dbReference type="SUPFAM" id="SSF56214">
    <property type="entry name" value="4'-phosphopantetheinyl transferase"/>
    <property type="match status" value="2"/>
</dbReference>
<dbReference type="PANTHER" id="PTHR12215:SF10">
    <property type="entry name" value="L-AMINOADIPATE-SEMIALDEHYDE DEHYDROGENASE-PHOSPHOPANTETHEINYL TRANSFERASE"/>
    <property type="match status" value="1"/>
</dbReference>
<name>A0A813HY41_POLGL</name>
<evidence type="ECO:0000313" key="7">
    <source>
        <dbReference type="Proteomes" id="UP000626109"/>
    </source>
</evidence>
<dbReference type="InterPro" id="IPR050559">
    <property type="entry name" value="P-Pant_transferase_sf"/>
</dbReference>
<reference evidence="6" key="1">
    <citation type="submission" date="2021-02" db="EMBL/GenBank/DDBJ databases">
        <authorList>
            <person name="Dougan E. K."/>
            <person name="Rhodes N."/>
            <person name="Thang M."/>
            <person name="Chan C."/>
        </authorList>
    </citation>
    <scope>NUCLEOTIDE SEQUENCE</scope>
</reference>
<dbReference type="GO" id="GO:0019878">
    <property type="term" value="P:lysine biosynthetic process via aminoadipic acid"/>
    <property type="evidence" value="ECO:0007669"/>
    <property type="project" value="TreeGrafter"/>
</dbReference>
<dbReference type="PANTHER" id="PTHR12215">
    <property type="entry name" value="PHOSPHOPANTETHEINE TRANSFERASE"/>
    <property type="match status" value="1"/>
</dbReference>